<evidence type="ECO:0000256" key="1">
    <source>
        <dbReference type="ARBA" id="ARBA00022723"/>
    </source>
</evidence>
<dbReference type="AlphaFoldDB" id="F2UHB0"/>
<feature type="domain" description="EF-hand" evidence="4">
    <location>
        <begin position="120"/>
        <end position="155"/>
    </location>
</feature>
<dbReference type="PROSITE" id="PS00018">
    <property type="entry name" value="EF_HAND_1"/>
    <property type="match status" value="2"/>
</dbReference>
<reference evidence="5" key="1">
    <citation type="submission" date="2009-08" db="EMBL/GenBank/DDBJ databases">
        <title>Annotation of Salpingoeca rosetta.</title>
        <authorList>
            <consortium name="The Broad Institute Genome Sequencing Platform"/>
            <person name="Russ C."/>
            <person name="Cuomo C."/>
            <person name="Burger G."/>
            <person name="Gray M.W."/>
            <person name="Holland P.W.H."/>
            <person name="King N."/>
            <person name="Lang F.B.F."/>
            <person name="Roger A.J."/>
            <person name="Ruiz-Trillo I."/>
            <person name="Young S.K."/>
            <person name="Zeng Q."/>
            <person name="Gargeya S."/>
            <person name="Alvarado L."/>
            <person name="Berlin A."/>
            <person name="Chapman S.B."/>
            <person name="Chen Z."/>
            <person name="Freedman E."/>
            <person name="Gellesch M."/>
            <person name="Goldberg J."/>
            <person name="Griggs A."/>
            <person name="Gujja S."/>
            <person name="Heilman E."/>
            <person name="Heiman D."/>
            <person name="Howarth C."/>
            <person name="Mehta T."/>
            <person name="Neiman D."/>
            <person name="Pearson M."/>
            <person name="Roberts A."/>
            <person name="Saif S."/>
            <person name="Shea T."/>
            <person name="Shenoy N."/>
            <person name="Sisk P."/>
            <person name="Stolte C."/>
            <person name="Sykes S."/>
            <person name="White J."/>
            <person name="Yandava C."/>
            <person name="Haas B."/>
            <person name="Nusbaum C."/>
            <person name="Birren B."/>
        </authorList>
    </citation>
    <scope>NUCLEOTIDE SEQUENCE [LARGE SCALE GENOMIC DNA]</scope>
    <source>
        <strain evidence="5">ATCC 50818</strain>
    </source>
</reference>
<dbReference type="InterPro" id="IPR028846">
    <property type="entry name" value="Recoverin"/>
</dbReference>
<sequence length="191" mass="21915">MGMLLSALNEQPVCFDSPSHYDARGRPIPWRTPIHTVASPYYDVQKKHWQELREARTKSIVARKKLSDENTARLLSMYPQWTDSDIADLKDQFHSFDVNQDGMIDFEEMVIVLDSLGDETSREQRKQCFAAVDTDHSGFIDFEEFLELVNNVTLGRVDDSTGLGKAYKSTARSTKACYCLDIDLQLKYHLI</sequence>
<dbReference type="PROSITE" id="PS50222">
    <property type="entry name" value="EF_HAND_2"/>
    <property type="match status" value="2"/>
</dbReference>
<dbReference type="SMART" id="SM00054">
    <property type="entry name" value="EFh"/>
    <property type="match status" value="2"/>
</dbReference>
<dbReference type="CDD" id="cd00051">
    <property type="entry name" value="EFh"/>
    <property type="match status" value="1"/>
</dbReference>
<dbReference type="EMBL" id="GL832974">
    <property type="protein sequence ID" value="EGD76509.1"/>
    <property type="molecule type" value="Genomic_DNA"/>
</dbReference>
<dbReference type="Gene3D" id="1.10.238.10">
    <property type="entry name" value="EF-hand"/>
    <property type="match status" value="1"/>
</dbReference>
<dbReference type="OrthoDB" id="343296at2759"/>
<keyword evidence="6" id="KW-1185">Reference proteome</keyword>
<dbReference type="InterPro" id="IPR018247">
    <property type="entry name" value="EF_Hand_1_Ca_BS"/>
</dbReference>
<dbReference type="eggNOG" id="KOG0041">
    <property type="taxonomic scope" value="Eukaryota"/>
</dbReference>
<dbReference type="GeneID" id="16071983"/>
<dbReference type="Pfam" id="PF13499">
    <property type="entry name" value="EF-hand_7"/>
    <property type="match status" value="1"/>
</dbReference>
<evidence type="ECO:0000256" key="3">
    <source>
        <dbReference type="ARBA" id="ARBA00022837"/>
    </source>
</evidence>
<gene>
    <name evidence="5" type="ORF">PTSG_07626</name>
</gene>
<evidence type="ECO:0000259" key="4">
    <source>
        <dbReference type="PROSITE" id="PS50222"/>
    </source>
</evidence>
<dbReference type="RefSeq" id="XP_004991423.1">
    <property type="nucleotide sequence ID" value="XM_004991366.1"/>
</dbReference>
<accession>F2UHB0</accession>
<dbReference type="SUPFAM" id="SSF47473">
    <property type="entry name" value="EF-hand"/>
    <property type="match status" value="1"/>
</dbReference>
<dbReference type="GO" id="GO:0005509">
    <property type="term" value="F:calcium ion binding"/>
    <property type="evidence" value="ECO:0007669"/>
    <property type="project" value="InterPro"/>
</dbReference>
<feature type="domain" description="EF-hand" evidence="4">
    <location>
        <begin position="84"/>
        <end position="119"/>
    </location>
</feature>
<dbReference type="Proteomes" id="UP000007799">
    <property type="component" value="Unassembled WGS sequence"/>
</dbReference>
<proteinExistence type="predicted"/>
<evidence type="ECO:0000313" key="6">
    <source>
        <dbReference type="Proteomes" id="UP000007799"/>
    </source>
</evidence>
<dbReference type="InterPro" id="IPR002048">
    <property type="entry name" value="EF_hand_dom"/>
</dbReference>
<dbReference type="InterPro" id="IPR011992">
    <property type="entry name" value="EF-hand-dom_pair"/>
</dbReference>
<name>F2UHB0_SALR5</name>
<dbReference type="KEGG" id="sre:PTSG_07626"/>
<keyword evidence="1" id="KW-0479">Metal-binding</keyword>
<dbReference type="PANTHER" id="PTHR23055">
    <property type="entry name" value="CALCIUM BINDING PROTEINS"/>
    <property type="match status" value="1"/>
</dbReference>
<organism evidence="6">
    <name type="scientific">Salpingoeca rosetta (strain ATCC 50818 / BSB-021)</name>
    <dbReference type="NCBI Taxonomy" id="946362"/>
    <lineage>
        <taxon>Eukaryota</taxon>
        <taxon>Choanoflagellata</taxon>
        <taxon>Craspedida</taxon>
        <taxon>Salpingoecidae</taxon>
        <taxon>Salpingoeca</taxon>
    </lineage>
</organism>
<dbReference type="PRINTS" id="PR00450">
    <property type="entry name" value="RECOVERIN"/>
</dbReference>
<keyword evidence="3" id="KW-0106">Calcium</keyword>
<evidence type="ECO:0000256" key="2">
    <source>
        <dbReference type="ARBA" id="ARBA00022737"/>
    </source>
</evidence>
<keyword evidence="2" id="KW-0677">Repeat</keyword>
<protein>
    <recommendedName>
        <fullName evidence="4">EF-hand domain-containing protein</fullName>
    </recommendedName>
</protein>
<evidence type="ECO:0000313" key="5">
    <source>
        <dbReference type="EMBL" id="EGD76509.1"/>
    </source>
</evidence>
<dbReference type="InParanoid" id="F2UHB0"/>